<reference evidence="2" key="1">
    <citation type="journal article" date="2022" name="bioRxiv">
        <title>Genomics of Preaxostyla Flagellates Illuminates Evolutionary Transitions and the Path Towards Mitochondrial Loss.</title>
        <authorList>
            <person name="Novak L.V.F."/>
            <person name="Treitli S.C."/>
            <person name="Pyrih J."/>
            <person name="Halakuc P."/>
            <person name="Pipaliya S.V."/>
            <person name="Vacek V."/>
            <person name="Brzon O."/>
            <person name="Soukal P."/>
            <person name="Eme L."/>
            <person name="Dacks J.B."/>
            <person name="Karnkowska A."/>
            <person name="Elias M."/>
            <person name="Hampl V."/>
        </authorList>
    </citation>
    <scope>NUCLEOTIDE SEQUENCE</scope>
    <source>
        <strain evidence="2">RCP-MX</strain>
    </source>
</reference>
<name>A0ABQ8U9Y0_9EUKA</name>
<gene>
    <name evidence="2" type="ORF">PAPYR_8807</name>
</gene>
<evidence type="ECO:0000256" key="1">
    <source>
        <dbReference type="SAM" id="MobiDB-lite"/>
    </source>
</evidence>
<evidence type="ECO:0000313" key="2">
    <source>
        <dbReference type="EMBL" id="KAJ4456114.1"/>
    </source>
</evidence>
<sequence>MKKHTKVSPFDGVHSGDHISHGTSSTYRKRLSFVSRTENVEQTRIVAVLIAHAKPVHCIRSASEAAITTDDSICFAVEDELGDERSGSKLGYQRGCVTGLAVEVQYVQQ</sequence>
<evidence type="ECO:0000313" key="3">
    <source>
        <dbReference type="Proteomes" id="UP001141327"/>
    </source>
</evidence>
<feature type="region of interest" description="Disordered" evidence="1">
    <location>
        <begin position="1"/>
        <end position="25"/>
    </location>
</feature>
<proteinExistence type="predicted"/>
<comment type="caution">
    <text evidence="2">The sequence shown here is derived from an EMBL/GenBank/DDBJ whole genome shotgun (WGS) entry which is preliminary data.</text>
</comment>
<dbReference type="Proteomes" id="UP001141327">
    <property type="component" value="Unassembled WGS sequence"/>
</dbReference>
<organism evidence="2 3">
    <name type="scientific">Paratrimastix pyriformis</name>
    <dbReference type="NCBI Taxonomy" id="342808"/>
    <lineage>
        <taxon>Eukaryota</taxon>
        <taxon>Metamonada</taxon>
        <taxon>Preaxostyla</taxon>
        <taxon>Paratrimastigidae</taxon>
        <taxon>Paratrimastix</taxon>
    </lineage>
</organism>
<protein>
    <submittedName>
        <fullName evidence="2">Uncharacterized protein</fullName>
    </submittedName>
</protein>
<keyword evidence="3" id="KW-1185">Reference proteome</keyword>
<accession>A0ABQ8U9Y0</accession>
<dbReference type="EMBL" id="JAPMOS010000082">
    <property type="protein sequence ID" value="KAJ4456114.1"/>
    <property type="molecule type" value="Genomic_DNA"/>
</dbReference>